<keyword evidence="1" id="KW-0732">Signal</keyword>
<keyword evidence="4" id="KW-1185">Reference proteome</keyword>
<feature type="chain" id="PRO_5046855530" description="DUF6089 domain-containing protein" evidence="1">
    <location>
        <begin position="25"/>
        <end position="333"/>
    </location>
</feature>
<feature type="domain" description="DUF6089" evidence="2">
    <location>
        <begin position="32"/>
        <end position="165"/>
    </location>
</feature>
<sequence length="333" mass="37854">MKKFVTLLLLLAVSFAVVSTEAEAQRFTKRKRYATVGVTLGASNYFGDLVPQADFTSMRLKSTRPSVGINYTFRHFPRVSSRYSFQWNRIAGDDAKAAGPDEGENMGRYRRNLSFRNDIKELSAVAIIDLFENRHYYRRRPDFVPYAYAGIAVFHHNPKAYYENGSHPGLSPDLDIATGWYALQPLGTEGQYLDVEGTVSDPYKRIQIAIPFGLGVRYKLDRNWDFSFEMGWRATFTDYLDDVSTAHVNKSDLLSEGNRSSNRNASVIFSDRSAEAGFNSELVKDPSGYSRLPKYGTNNNRTRGNSSDNDWYIQTSLGLNYILSPRVRSPKFR</sequence>
<organism evidence="3 4">
    <name type="scientific">Pontibacter aquaedesilientis</name>
    <dbReference type="NCBI Taxonomy" id="2766980"/>
    <lineage>
        <taxon>Bacteria</taxon>
        <taxon>Pseudomonadati</taxon>
        <taxon>Bacteroidota</taxon>
        <taxon>Cytophagia</taxon>
        <taxon>Cytophagales</taxon>
        <taxon>Hymenobacteraceae</taxon>
        <taxon>Pontibacter</taxon>
    </lineage>
</organism>
<evidence type="ECO:0000313" key="4">
    <source>
        <dbReference type="Proteomes" id="UP000625551"/>
    </source>
</evidence>
<proteinExistence type="predicted"/>
<accession>A0ABR7XJZ5</accession>
<dbReference type="EMBL" id="JACXAJ010000009">
    <property type="protein sequence ID" value="MBD1398592.1"/>
    <property type="molecule type" value="Genomic_DNA"/>
</dbReference>
<protein>
    <recommendedName>
        <fullName evidence="2">DUF6089 domain-containing protein</fullName>
    </recommendedName>
</protein>
<gene>
    <name evidence="3" type="ORF">H9Q13_15575</name>
</gene>
<name>A0ABR7XJZ5_9BACT</name>
<comment type="caution">
    <text evidence="3">The sequence shown here is derived from an EMBL/GenBank/DDBJ whole genome shotgun (WGS) entry which is preliminary data.</text>
</comment>
<evidence type="ECO:0000259" key="2">
    <source>
        <dbReference type="Pfam" id="PF19573"/>
    </source>
</evidence>
<dbReference type="Proteomes" id="UP000625551">
    <property type="component" value="Unassembled WGS sequence"/>
</dbReference>
<dbReference type="Pfam" id="PF19573">
    <property type="entry name" value="DUF6089"/>
    <property type="match status" value="1"/>
</dbReference>
<feature type="signal peptide" evidence="1">
    <location>
        <begin position="1"/>
        <end position="24"/>
    </location>
</feature>
<dbReference type="RefSeq" id="WP_191184722.1">
    <property type="nucleotide sequence ID" value="NZ_JACXAJ010000009.1"/>
</dbReference>
<evidence type="ECO:0000256" key="1">
    <source>
        <dbReference type="SAM" id="SignalP"/>
    </source>
</evidence>
<reference evidence="3 4" key="1">
    <citation type="submission" date="2020-09" db="EMBL/GenBank/DDBJ databases">
        <title>Genome sequencing and assembly of Pontibacter sp.</title>
        <authorList>
            <person name="Chhetri G."/>
        </authorList>
    </citation>
    <scope>NUCLEOTIDE SEQUENCE [LARGE SCALE GENOMIC DNA]</scope>
    <source>
        <strain evidence="3 4">JH31</strain>
    </source>
</reference>
<evidence type="ECO:0000313" key="3">
    <source>
        <dbReference type="EMBL" id="MBD1398592.1"/>
    </source>
</evidence>
<dbReference type="InterPro" id="IPR045743">
    <property type="entry name" value="DUF6089"/>
</dbReference>